<dbReference type="Pfam" id="PF12686">
    <property type="entry name" value="DUF3800"/>
    <property type="match status" value="1"/>
</dbReference>
<dbReference type="RefSeq" id="WP_179914031.1">
    <property type="nucleotide sequence ID" value="NZ_JACBYE010000041.1"/>
</dbReference>
<sequence>MLLGYVDESYTSSYFYLGALVISSGAQAKAIEDGLDRLVEEFRRSGAAPVAPDVELHGKEIFHGQDGWDGVPVRARIAIFRRAMKVVRESGARYVVRGMDSERHRARYATPFPPHEVVLAHLLESLDALAQDEDEHILVVADEIHSQDRHRSNFRDYRSWGTPGYKSRRLDRVRDTIHFAPSHYSRLLQAADLVTYLYRRRRTHSEPDARAQAATDTVWAEIQPAVAVASTWIP</sequence>
<dbReference type="InterPro" id="IPR024524">
    <property type="entry name" value="DUF3800"/>
</dbReference>
<protein>
    <submittedName>
        <fullName evidence="1">DUF3800 domain-containing protein</fullName>
    </submittedName>
</protein>
<dbReference type="Proteomes" id="UP000561011">
    <property type="component" value="Unassembled WGS sequence"/>
</dbReference>
<evidence type="ECO:0000313" key="2">
    <source>
        <dbReference type="Proteomes" id="UP000561011"/>
    </source>
</evidence>
<comment type="caution">
    <text evidence="1">The sequence shown here is derived from an EMBL/GenBank/DDBJ whole genome shotgun (WGS) entry which is preliminary data.</text>
</comment>
<gene>
    <name evidence="1" type="ORF">HZZ10_14480</name>
</gene>
<dbReference type="EMBL" id="JACBYE010000041">
    <property type="protein sequence ID" value="NYS94722.1"/>
    <property type="molecule type" value="Genomic_DNA"/>
</dbReference>
<accession>A0A853EYP4</accession>
<keyword evidence="2" id="KW-1185">Reference proteome</keyword>
<dbReference type="AlphaFoldDB" id="A0A853EYP4"/>
<organism evidence="1 2">
    <name type="scientific">Sanguibacter inulinus</name>
    <dbReference type="NCBI Taxonomy" id="60922"/>
    <lineage>
        <taxon>Bacteria</taxon>
        <taxon>Bacillati</taxon>
        <taxon>Actinomycetota</taxon>
        <taxon>Actinomycetes</taxon>
        <taxon>Micrococcales</taxon>
        <taxon>Sanguibacteraceae</taxon>
        <taxon>Sanguibacter</taxon>
    </lineage>
</organism>
<proteinExistence type="predicted"/>
<name>A0A853EYP4_9MICO</name>
<evidence type="ECO:0000313" key="1">
    <source>
        <dbReference type="EMBL" id="NYS94722.1"/>
    </source>
</evidence>
<reference evidence="1 2" key="1">
    <citation type="submission" date="2020-07" db="EMBL/GenBank/DDBJ databases">
        <title>MOT database genomes.</title>
        <authorList>
            <person name="Joseph S."/>
            <person name="Aduse-Opoku J."/>
            <person name="Hashim A."/>
            <person name="Wade W."/>
            <person name="Curtis M."/>
        </authorList>
    </citation>
    <scope>NUCLEOTIDE SEQUENCE [LARGE SCALE GENOMIC DNA]</scope>
    <source>
        <strain evidence="1 2">DSM 100099</strain>
    </source>
</reference>